<reference evidence="2" key="1">
    <citation type="journal article" date="2019" name="Int. J. Syst. Evol. Microbiol.">
        <title>The Global Catalogue of Microorganisms (GCM) 10K type strain sequencing project: providing services to taxonomists for standard genome sequencing and annotation.</title>
        <authorList>
            <consortium name="The Broad Institute Genomics Platform"/>
            <consortium name="The Broad Institute Genome Sequencing Center for Infectious Disease"/>
            <person name="Wu L."/>
            <person name="Ma J."/>
        </authorList>
    </citation>
    <scope>NUCLEOTIDE SEQUENCE [LARGE SCALE GENOMIC DNA]</scope>
    <source>
        <strain evidence="2">JCM 15896</strain>
    </source>
</reference>
<keyword evidence="2" id="KW-1185">Reference proteome</keyword>
<accession>A0ABP3WUB2</accession>
<evidence type="ECO:0008006" key="3">
    <source>
        <dbReference type="Google" id="ProtNLM"/>
    </source>
</evidence>
<dbReference type="Proteomes" id="UP001500359">
    <property type="component" value="Unassembled WGS sequence"/>
</dbReference>
<sequence>MIRMSRKAWNNVLIFSVLIMILLFNTTNNILTGSLDEDAPVPLLPDGAILMTLQMPDLTLERIGQGWRTSKPSALSESQLQALTQRWQTSQMVKYQEGTPKDMPLVVIAWLAGENSGRVYQLYGAGEHTLVLYEQQLFKISNVAVEQFIAAGKS</sequence>
<comment type="caution">
    <text evidence="1">The sequence shown here is derived from an EMBL/GenBank/DDBJ whole genome shotgun (WGS) entry which is preliminary data.</text>
</comment>
<gene>
    <name evidence="1" type="ORF">GCM10009114_17090</name>
</gene>
<dbReference type="EMBL" id="BAAAFD010000004">
    <property type="protein sequence ID" value="GAA0856164.1"/>
    <property type="molecule type" value="Genomic_DNA"/>
</dbReference>
<organism evidence="1 2">
    <name type="scientific">Aliiglaciecola litoralis</name>
    <dbReference type="NCBI Taxonomy" id="582857"/>
    <lineage>
        <taxon>Bacteria</taxon>
        <taxon>Pseudomonadati</taxon>
        <taxon>Pseudomonadota</taxon>
        <taxon>Gammaproteobacteria</taxon>
        <taxon>Alteromonadales</taxon>
        <taxon>Alteromonadaceae</taxon>
        <taxon>Aliiglaciecola</taxon>
    </lineage>
</organism>
<protein>
    <recommendedName>
        <fullName evidence="3">DUF4340 domain-containing protein</fullName>
    </recommendedName>
</protein>
<evidence type="ECO:0000313" key="1">
    <source>
        <dbReference type="EMBL" id="GAA0856164.1"/>
    </source>
</evidence>
<evidence type="ECO:0000313" key="2">
    <source>
        <dbReference type="Proteomes" id="UP001500359"/>
    </source>
</evidence>
<proteinExistence type="predicted"/>
<name>A0ABP3WUB2_9ALTE</name>